<proteinExistence type="predicted"/>
<name>A0ABD5WK05_9EURY</name>
<protein>
    <submittedName>
        <fullName evidence="1">Uncharacterized protein</fullName>
    </submittedName>
</protein>
<dbReference type="AlphaFoldDB" id="A0ABD5WK05"/>
<dbReference type="SUPFAM" id="SSF48537">
    <property type="entry name" value="Phospholipase C/P1 nuclease"/>
    <property type="match status" value="1"/>
</dbReference>
<dbReference type="Gene3D" id="1.10.575.10">
    <property type="entry name" value="P1 Nuclease"/>
    <property type="match status" value="1"/>
</dbReference>
<evidence type="ECO:0000313" key="1">
    <source>
        <dbReference type="EMBL" id="MFC7080508.1"/>
    </source>
</evidence>
<keyword evidence="2" id="KW-1185">Reference proteome</keyword>
<comment type="caution">
    <text evidence="1">The sequence shown here is derived from an EMBL/GenBank/DDBJ whole genome shotgun (WGS) entry which is preliminary data.</text>
</comment>
<dbReference type="RefSeq" id="WP_382209732.1">
    <property type="nucleotide sequence ID" value="NZ_JBHSZH010000005.1"/>
</dbReference>
<dbReference type="GO" id="GO:0003824">
    <property type="term" value="F:catalytic activity"/>
    <property type="evidence" value="ECO:0007669"/>
    <property type="project" value="UniProtKB-ARBA"/>
</dbReference>
<dbReference type="EMBL" id="JBHSZH010000005">
    <property type="protein sequence ID" value="MFC7080508.1"/>
    <property type="molecule type" value="Genomic_DNA"/>
</dbReference>
<gene>
    <name evidence="1" type="ORF">ACFQJ6_10655</name>
</gene>
<sequence length="260" mass="29997">MTRDACNEMGIDSTDTDELASYADDPDNPNVELGVPDGIPHEQTVEEGLENALEEVLHHYGQYLDTDAFEVWESGDHSDDFGNLGGAPYAADWHVNNARYSSGSERNKYLGKATHYPSDMSVPLHTGMGWEQANLNVYYDVWSLSMEWSVDPMYWLHSEYEEYVSDNWTGGHYLKYEYGSDQCSDGYYCYYPINDVQQAIQDMATESGQYSYDVYHHILDEGRTDWTNWDADTKDYMKRITENCIDMAGLYIRGFLHEFR</sequence>
<dbReference type="Proteomes" id="UP001596407">
    <property type="component" value="Unassembled WGS sequence"/>
</dbReference>
<dbReference type="InterPro" id="IPR008947">
    <property type="entry name" value="PLipase_C/P1_nuclease_dom_sf"/>
</dbReference>
<accession>A0ABD5WK05</accession>
<organism evidence="1 2">
    <name type="scientific">Halorussus caseinilyticus</name>
    <dbReference type="NCBI Taxonomy" id="3034025"/>
    <lineage>
        <taxon>Archaea</taxon>
        <taxon>Methanobacteriati</taxon>
        <taxon>Methanobacteriota</taxon>
        <taxon>Stenosarchaea group</taxon>
        <taxon>Halobacteria</taxon>
        <taxon>Halobacteriales</taxon>
        <taxon>Haladaptataceae</taxon>
        <taxon>Halorussus</taxon>
    </lineage>
</organism>
<evidence type="ECO:0000313" key="2">
    <source>
        <dbReference type="Proteomes" id="UP001596407"/>
    </source>
</evidence>
<reference evidence="1 2" key="1">
    <citation type="journal article" date="2019" name="Int. J. Syst. Evol. Microbiol.">
        <title>The Global Catalogue of Microorganisms (GCM) 10K type strain sequencing project: providing services to taxonomists for standard genome sequencing and annotation.</title>
        <authorList>
            <consortium name="The Broad Institute Genomics Platform"/>
            <consortium name="The Broad Institute Genome Sequencing Center for Infectious Disease"/>
            <person name="Wu L."/>
            <person name="Ma J."/>
        </authorList>
    </citation>
    <scope>NUCLEOTIDE SEQUENCE [LARGE SCALE GENOMIC DNA]</scope>
    <source>
        <strain evidence="1 2">DT72</strain>
    </source>
</reference>